<dbReference type="AlphaFoldDB" id="A0AAV2TPL2"/>
<dbReference type="EMBL" id="CAXLJL010000489">
    <property type="protein sequence ID" value="CAL5138318.1"/>
    <property type="molecule type" value="Genomic_DNA"/>
</dbReference>
<feature type="region of interest" description="Disordered" evidence="1">
    <location>
        <begin position="1"/>
        <end position="20"/>
    </location>
</feature>
<accession>A0AAV2TPL2</accession>
<evidence type="ECO:0000313" key="3">
    <source>
        <dbReference type="Proteomes" id="UP001497525"/>
    </source>
</evidence>
<organism evidence="2 3">
    <name type="scientific">Calicophoron daubneyi</name>
    <name type="common">Rumen fluke</name>
    <name type="synonym">Paramphistomum daubneyi</name>
    <dbReference type="NCBI Taxonomy" id="300641"/>
    <lineage>
        <taxon>Eukaryota</taxon>
        <taxon>Metazoa</taxon>
        <taxon>Spiralia</taxon>
        <taxon>Lophotrochozoa</taxon>
        <taxon>Platyhelminthes</taxon>
        <taxon>Trematoda</taxon>
        <taxon>Digenea</taxon>
        <taxon>Plagiorchiida</taxon>
        <taxon>Pronocephalata</taxon>
        <taxon>Paramphistomoidea</taxon>
        <taxon>Paramphistomidae</taxon>
        <taxon>Calicophoron</taxon>
    </lineage>
</organism>
<evidence type="ECO:0000256" key="1">
    <source>
        <dbReference type="SAM" id="MobiDB-lite"/>
    </source>
</evidence>
<evidence type="ECO:0000313" key="2">
    <source>
        <dbReference type="EMBL" id="CAL5138318.1"/>
    </source>
</evidence>
<protein>
    <submittedName>
        <fullName evidence="2">Uncharacterized protein</fullName>
    </submittedName>
</protein>
<name>A0AAV2TPL2_CALDB</name>
<sequence>MGRGGARSKASGGTMSQESPLINQPLSLNMTLFQFLRTGYFEKDLLSYCANAIAEYSCIYWLDPTVENDSEGVELPTVAQNIDTVSFSPYSKHC</sequence>
<comment type="caution">
    <text evidence="2">The sequence shown here is derived from an EMBL/GenBank/DDBJ whole genome shotgun (WGS) entry which is preliminary data.</text>
</comment>
<dbReference type="Proteomes" id="UP001497525">
    <property type="component" value="Unassembled WGS sequence"/>
</dbReference>
<gene>
    <name evidence="2" type="ORF">CDAUBV1_LOCUS12914</name>
</gene>
<proteinExistence type="predicted"/>
<reference evidence="2" key="1">
    <citation type="submission" date="2024-06" db="EMBL/GenBank/DDBJ databases">
        <authorList>
            <person name="Liu X."/>
            <person name="Lenzi L."/>
            <person name="Haldenby T S."/>
            <person name="Uol C."/>
        </authorList>
    </citation>
    <scope>NUCLEOTIDE SEQUENCE</scope>
</reference>